<evidence type="ECO:0008006" key="4">
    <source>
        <dbReference type="Google" id="ProtNLM"/>
    </source>
</evidence>
<name>A0ABP9GDG7_9FLAO</name>
<comment type="caution">
    <text evidence="2">The sequence shown here is derived from an EMBL/GenBank/DDBJ whole genome shotgun (WGS) entry which is preliminary data.</text>
</comment>
<dbReference type="Proteomes" id="UP001501302">
    <property type="component" value="Unassembled WGS sequence"/>
</dbReference>
<dbReference type="RefSeq" id="WP_345190547.1">
    <property type="nucleotide sequence ID" value="NZ_BAABJJ010000012.1"/>
</dbReference>
<keyword evidence="1" id="KW-0472">Membrane</keyword>
<proteinExistence type="predicted"/>
<dbReference type="SUPFAM" id="SSF48452">
    <property type="entry name" value="TPR-like"/>
    <property type="match status" value="1"/>
</dbReference>
<reference evidence="3" key="1">
    <citation type="journal article" date="2019" name="Int. J. Syst. Evol. Microbiol.">
        <title>The Global Catalogue of Microorganisms (GCM) 10K type strain sequencing project: providing services to taxonomists for standard genome sequencing and annotation.</title>
        <authorList>
            <consortium name="The Broad Institute Genomics Platform"/>
            <consortium name="The Broad Institute Genome Sequencing Center for Infectious Disease"/>
            <person name="Wu L."/>
            <person name="Ma J."/>
        </authorList>
    </citation>
    <scope>NUCLEOTIDE SEQUENCE [LARGE SCALE GENOMIC DNA]</scope>
    <source>
        <strain evidence="3">JCM 18285</strain>
    </source>
</reference>
<protein>
    <recommendedName>
        <fullName evidence="4">Tetratricopeptide repeat-containing protein</fullName>
    </recommendedName>
</protein>
<sequence length="248" mass="28445">MKEQDYIVFESYSSNELSEDEVITFEAKLKSDPEFAEAFKTYKELSSFLEHTFENEEKSNAFKKNLENISDSHFNENKDVSEFEGKTKTYTLFKYIIAASVALLFGIFTVNQFSNPTYGDFNNYDAISLTVRGANDDLLKTAENTFNTKNFASAEEAFKQLIELDKDNSELKLYRAISNIELSNFETSDNLLEDLRNGNSAYKNKAIWYLALSKLKQDDKGACVDILKTIPEDADDYKRAQKLLNKLD</sequence>
<dbReference type="InterPro" id="IPR011990">
    <property type="entry name" value="TPR-like_helical_dom_sf"/>
</dbReference>
<dbReference type="EMBL" id="BAABJJ010000012">
    <property type="protein sequence ID" value="GAA4939181.1"/>
    <property type="molecule type" value="Genomic_DNA"/>
</dbReference>
<gene>
    <name evidence="2" type="ORF">GCM10023314_09830</name>
</gene>
<keyword evidence="3" id="KW-1185">Reference proteome</keyword>
<dbReference type="Gene3D" id="1.25.40.10">
    <property type="entry name" value="Tetratricopeptide repeat domain"/>
    <property type="match status" value="1"/>
</dbReference>
<feature type="transmembrane region" description="Helical" evidence="1">
    <location>
        <begin position="92"/>
        <end position="110"/>
    </location>
</feature>
<accession>A0ABP9GDG7</accession>
<evidence type="ECO:0000313" key="2">
    <source>
        <dbReference type="EMBL" id="GAA4939181.1"/>
    </source>
</evidence>
<evidence type="ECO:0000256" key="1">
    <source>
        <dbReference type="SAM" id="Phobius"/>
    </source>
</evidence>
<evidence type="ECO:0000313" key="3">
    <source>
        <dbReference type="Proteomes" id="UP001501302"/>
    </source>
</evidence>
<keyword evidence="1" id="KW-1133">Transmembrane helix</keyword>
<organism evidence="2 3">
    <name type="scientific">Algibacter agarivorans</name>
    <dbReference type="NCBI Taxonomy" id="1109741"/>
    <lineage>
        <taxon>Bacteria</taxon>
        <taxon>Pseudomonadati</taxon>
        <taxon>Bacteroidota</taxon>
        <taxon>Flavobacteriia</taxon>
        <taxon>Flavobacteriales</taxon>
        <taxon>Flavobacteriaceae</taxon>
        <taxon>Algibacter</taxon>
    </lineage>
</organism>
<keyword evidence="1" id="KW-0812">Transmembrane</keyword>